<accession>A0A1W1IEX5</accession>
<dbReference type="AlphaFoldDB" id="A0A1W1IEX5"/>
<name>A0A1W1IEX5_9LACT</name>
<evidence type="ECO:0000313" key="1">
    <source>
        <dbReference type="EMBL" id="SLM51429.1"/>
    </source>
</evidence>
<proteinExistence type="predicted"/>
<organism evidence="1 2">
    <name type="scientific">Trichococcus pasteurii</name>
    <dbReference type="NCBI Taxonomy" id="43064"/>
    <lineage>
        <taxon>Bacteria</taxon>
        <taxon>Bacillati</taxon>
        <taxon>Bacillota</taxon>
        <taxon>Bacilli</taxon>
        <taxon>Lactobacillales</taxon>
        <taxon>Carnobacteriaceae</taxon>
        <taxon>Trichococcus</taxon>
    </lineage>
</organism>
<gene>
    <name evidence="1" type="ORF">TPAS_1105</name>
</gene>
<dbReference type="Proteomes" id="UP000195985">
    <property type="component" value="Unassembled WGS sequence"/>
</dbReference>
<sequence>MIRGLSSCQPMLAEAGDEIGSSSPAKVRLAGAEFQPFKKNSTQKRGAILIKQDGAPFTSYFNFLFCCFTAF</sequence>
<keyword evidence="2" id="KW-1185">Reference proteome</keyword>
<protein>
    <submittedName>
        <fullName evidence="1">Uncharacterized protein</fullName>
    </submittedName>
</protein>
<reference evidence="2" key="1">
    <citation type="submission" date="2016-04" db="EMBL/GenBank/DDBJ databases">
        <authorList>
            <person name="Strepis N."/>
        </authorList>
    </citation>
    <scope>NUCLEOTIDE SEQUENCE [LARGE SCALE GENOMIC DNA]</scope>
</reference>
<dbReference type="EMBL" id="FWEY01000002">
    <property type="protein sequence ID" value="SLM51429.1"/>
    <property type="molecule type" value="Genomic_DNA"/>
</dbReference>
<evidence type="ECO:0000313" key="2">
    <source>
        <dbReference type="Proteomes" id="UP000195985"/>
    </source>
</evidence>